<feature type="binding site" evidence="11">
    <location>
        <position position="12"/>
    </location>
    <ligand>
        <name>ADP</name>
        <dbReference type="ChEBI" id="CHEBI:456216"/>
    </ligand>
</feature>
<dbReference type="PIRSF" id="PIRSF000538">
    <property type="entry name" value="GlpK"/>
    <property type="match status" value="1"/>
</dbReference>
<feature type="binding site" evidence="11">
    <location>
        <position position="410"/>
    </location>
    <ligand>
        <name>ADP</name>
        <dbReference type="ChEBI" id="CHEBI:456216"/>
    </ligand>
</feature>
<dbReference type="FunFam" id="3.30.420.40:FF:000008">
    <property type="entry name" value="Glycerol kinase"/>
    <property type="match status" value="1"/>
</dbReference>
<comment type="similarity">
    <text evidence="2 11 12">Belongs to the FGGY kinase family.</text>
</comment>
<feature type="binding site" evidence="11">
    <location>
        <position position="134"/>
    </location>
    <ligand>
        <name>glycerol</name>
        <dbReference type="ChEBI" id="CHEBI:17754"/>
    </ligand>
</feature>
<dbReference type="InterPro" id="IPR018483">
    <property type="entry name" value="Carb_kinase_FGGY_CS"/>
</dbReference>
<evidence type="ECO:0000256" key="4">
    <source>
        <dbReference type="ARBA" id="ARBA00022741"/>
    </source>
</evidence>
<comment type="pathway">
    <text evidence="1 11">Polyol metabolism; glycerol degradation via glycerol kinase pathway; sn-glycerol 3-phosphate from glycerol: step 1/1.</text>
</comment>
<dbReference type="UniPathway" id="UPA00618">
    <property type="reaction ID" value="UER00672"/>
</dbReference>
<feature type="binding site" evidence="11">
    <location>
        <position position="83"/>
    </location>
    <ligand>
        <name>sn-glycerol 3-phosphate</name>
        <dbReference type="ChEBI" id="CHEBI:57597"/>
    </ligand>
</feature>
<feature type="binding site" evidence="11">
    <location>
        <position position="82"/>
    </location>
    <ligand>
        <name>sn-glycerol 3-phosphate</name>
        <dbReference type="ChEBI" id="CHEBI:57597"/>
    </ligand>
</feature>
<evidence type="ECO:0000259" key="13">
    <source>
        <dbReference type="Pfam" id="PF00370"/>
    </source>
</evidence>
<feature type="binding site" evidence="11">
    <location>
        <position position="414"/>
    </location>
    <ligand>
        <name>ADP</name>
        <dbReference type="ChEBI" id="CHEBI:456216"/>
    </ligand>
</feature>
<dbReference type="Pfam" id="PF02782">
    <property type="entry name" value="FGGY_C"/>
    <property type="match status" value="1"/>
</dbReference>
<keyword evidence="3 11" id="KW-0808">Transferase</keyword>
<dbReference type="Gene3D" id="3.30.420.40">
    <property type="match status" value="2"/>
</dbReference>
<evidence type="ECO:0000256" key="9">
    <source>
        <dbReference type="ARBA" id="ARBA00054633"/>
    </source>
</evidence>
<dbReference type="AlphaFoldDB" id="A0A3G3JXR9"/>
<dbReference type="GO" id="GO:0019563">
    <property type="term" value="P:glycerol catabolic process"/>
    <property type="evidence" value="ECO:0007669"/>
    <property type="project" value="UniProtKB-UniRule"/>
</dbReference>
<keyword evidence="16" id="KW-1185">Reference proteome</keyword>
<feature type="binding site" evidence="11">
    <location>
        <position position="12"/>
    </location>
    <ligand>
        <name>sn-glycerol 3-phosphate</name>
        <dbReference type="ChEBI" id="CHEBI:57597"/>
    </ligand>
</feature>
<dbReference type="InterPro" id="IPR018485">
    <property type="entry name" value="FGGY_C"/>
</dbReference>
<feature type="binding site" evidence="11">
    <location>
        <position position="244"/>
    </location>
    <ligand>
        <name>sn-glycerol 3-phosphate</name>
        <dbReference type="ChEBI" id="CHEBI:57597"/>
    </ligand>
</feature>
<comment type="subunit">
    <text evidence="10 11">Homotetramer and homodimer (in equilibrium).</text>
</comment>
<protein>
    <recommendedName>
        <fullName evidence="11">Glycerol kinase</fullName>
        <ecNumber evidence="11">2.7.1.30</ecNumber>
    </recommendedName>
    <alternativeName>
        <fullName evidence="11">ATP:glycerol 3-phosphotransferase</fullName>
    </alternativeName>
    <alternativeName>
        <fullName evidence="11">Glycerokinase</fullName>
        <shortName evidence="11">GK</shortName>
    </alternativeName>
</protein>
<feature type="binding site" evidence="11">
    <location>
        <position position="82"/>
    </location>
    <ligand>
        <name>glycerol</name>
        <dbReference type="ChEBI" id="CHEBI:17754"/>
    </ligand>
</feature>
<accession>A0A3G3JXR9</accession>
<feature type="binding site" evidence="11">
    <location>
        <position position="12"/>
    </location>
    <ligand>
        <name>ATP</name>
        <dbReference type="ChEBI" id="CHEBI:30616"/>
    </ligand>
</feature>
<evidence type="ECO:0000256" key="12">
    <source>
        <dbReference type="RuleBase" id="RU003733"/>
    </source>
</evidence>
<dbReference type="InterPro" id="IPR000577">
    <property type="entry name" value="Carb_kinase_FGGY"/>
</dbReference>
<evidence type="ECO:0000313" key="15">
    <source>
        <dbReference type="EMBL" id="AYQ73048.1"/>
    </source>
</evidence>
<comment type="function">
    <text evidence="9 11">Key enzyme in the regulation of glycerol uptake and metabolism. Catalyzes the phosphorylation of glycerol to yield sn-glycerol 3-phosphate.</text>
</comment>
<dbReference type="EMBL" id="CP033433">
    <property type="protein sequence ID" value="AYQ73048.1"/>
    <property type="molecule type" value="Genomic_DNA"/>
</dbReference>
<comment type="caution">
    <text evidence="11">Lacks conserved residue(s) required for the propagation of feature annotation.</text>
</comment>
<evidence type="ECO:0000256" key="10">
    <source>
        <dbReference type="ARBA" id="ARBA00063665"/>
    </source>
</evidence>
<dbReference type="GO" id="GO:0006072">
    <property type="term" value="P:glycerol-3-phosphate metabolic process"/>
    <property type="evidence" value="ECO:0007669"/>
    <property type="project" value="InterPro"/>
</dbReference>
<feature type="binding site" evidence="11">
    <location>
        <position position="266"/>
    </location>
    <ligand>
        <name>ADP</name>
        <dbReference type="ChEBI" id="CHEBI:456216"/>
    </ligand>
</feature>
<dbReference type="NCBIfam" id="TIGR01311">
    <property type="entry name" value="glycerol_kin"/>
    <property type="match status" value="1"/>
</dbReference>
<name>A0A3G3JXR9_9BACL</name>
<dbReference type="GO" id="GO:0005524">
    <property type="term" value="F:ATP binding"/>
    <property type="evidence" value="ECO:0007669"/>
    <property type="project" value="UniProtKB-UniRule"/>
</dbReference>
<keyword evidence="4 11" id="KW-0547">Nucleotide-binding</keyword>
<evidence type="ECO:0000256" key="8">
    <source>
        <dbReference type="ARBA" id="ARBA00052101"/>
    </source>
</evidence>
<dbReference type="PROSITE" id="PS00445">
    <property type="entry name" value="FGGY_KINASES_2"/>
    <property type="match status" value="1"/>
</dbReference>
<feature type="domain" description="Carbohydrate kinase FGGY N-terminal" evidence="13">
    <location>
        <begin position="4"/>
        <end position="251"/>
    </location>
</feature>
<keyword evidence="5 11" id="KW-0418">Kinase</keyword>
<dbReference type="InterPro" id="IPR005999">
    <property type="entry name" value="Glycerol_kin"/>
</dbReference>
<keyword evidence="6 11" id="KW-0319">Glycerol metabolism</keyword>
<dbReference type="Pfam" id="PF00370">
    <property type="entry name" value="FGGY_N"/>
    <property type="match status" value="1"/>
</dbReference>
<evidence type="ECO:0000313" key="16">
    <source>
        <dbReference type="Proteomes" id="UP000269097"/>
    </source>
</evidence>
<feature type="binding site" evidence="11">
    <location>
        <position position="16"/>
    </location>
    <ligand>
        <name>ADP</name>
        <dbReference type="ChEBI" id="CHEBI:456216"/>
    </ligand>
</feature>
<organism evidence="15 16">
    <name type="scientific">Cohnella candidum</name>
    <dbReference type="NCBI Taxonomy" id="2674991"/>
    <lineage>
        <taxon>Bacteria</taxon>
        <taxon>Bacillati</taxon>
        <taxon>Bacillota</taxon>
        <taxon>Bacilli</taxon>
        <taxon>Bacillales</taxon>
        <taxon>Paenibacillaceae</taxon>
        <taxon>Cohnella</taxon>
    </lineage>
</organism>
<dbReference type="EC" id="2.7.1.30" evidence="11"/>
<dbReference type="InterPro" id="IPR018484">
    <property type="entry name" value="FGGY_N"/>
</dbReference>
<dbReference type="PANTHER" id="PTHR10196">
    <property type="entry name" value="SUGAR KINASE"/>
    <property type="match status" value="1"/>
</dbReference>
<keyword evidence="7 11" id="KW-0067">ATP-binding</keyword>
<dbReference type="KEGG" id="coh:EAV92_11010"/>
<dbReference type="Proteomes" id="UP000269097">
    <property type="component" value="Chromosome"/>
</dbReference>
<dbReference type="HAMAP" id="MF_00186">
    <property type="entry name" value="Glycerol_kin"/>
    <property type="match status" value="1"/>
</dbReference>
<dbReference type="InterPro" id="IPR043129">
    <property type="entry name" value="ATPase_NBD"/>
</dbReference>
<evidence type="ECO:0000256" key="2">
    <source>
        <dbReference type="ARBA" id="ARBA00009156"/>
    </source>
</evidence>
<feature type="binding site" evidence="11">
    <location>
        <position position="266"/>
    </location>
    <ligand>
        <name>ATP</name>
        <dbReference type="ChEBI" id="CHEBI:30616"/>
    </ligand>
</feature>
<sequence length="501" mass="54507">MAKYILAIDQSTAGTKALVAGQDGRILAKRSADHRQIYPKPGWVEHDPLEIYENVKRTAKEALEAAGLSPADLAAVSITNQRETAVLWDRTTGKPVCNAIVWQCQRTADRCAEHRAAGHEPAVRERTGLRLDPYFSAAKWGWMLEKVPEARHVLEKGNLLAGTVDSWLIWKLTGGRVHATDYTNASRTSLFNIHALRWDEGMCRLFGVPASLLPEVRSSDEGFGFTEDPDLFPDRVPISGIIGDSQAALFGQLCLEPGMAKATYGTGTSVLMNTGEKPAASDNGLVTAVAWGRSGKVTYALEAVIRSSGDSIKWVRDNLGLFSSFEELDAMLRQTPDNEGVYLVPAFVGLGAPYWDPYARAAVMGMNRSTGKAHIVRAAVESIAYQVRDAADMMERETGIPLKKLHADGGASGNPLLMQFQADMLNLPVSKSEVDELSAMGSVYLAGLGVGYWSSIEEIQSFAQSGRLYEPAMEAAERERLYAGWKRAAASVLSGRVNQAQ</sequence>
<evidence type="ECO:0000256" key="6">
    <source>
        <dbReference type="ARBA" id="ARBA00022798"/>
    </source>
</evidence>
<proteinExistence type="inferred from homology"/>
<feature type="binding site" evidence="11">
    <location>
        <position position="309"/>
    </location>
    <ligand>
        <name>ADP</name>
        <dbReference type="ChEBI" id="CHEBI:456216"/>
    </ligand>
</feature>
<comment type="catalytic activity">
    <reaction evidence="8 11">
        <text>glycerol + ATP = sn-glycerol 3-phosphate + ADP + H(+)</text>
        <dbReference type="Rhea" id="RHEA:21644"/>
        <dbReference type="ChEBI" id="CHEBI:15378"/>
        <dbReference type="ChEBI" id="CHEBI:17754"/>
        <dbReference type="ChEBI" id="CHEBI:30616"/>
        <dbReference type="ChEBI" id="CHEBI:57597"/>
        <dbReference type="ChEBI" id="CHEBI:456216"/>
        <dbReference type="EC" id="2.7.1.30"/>
    </reaction>
</comment>
<evidence type="ECO:0000256" key="1">
    <source>
        <dbReference type="ARBA" id="ARBA00005190"/>
    </source>
</evidence>
<dbReference type="FunFam" id="3.30.420.40:FF:000007">
    <property type="entry name" value="Glycerol kinase"/>
    <property type="match status" value="1"/>
</dbReference>
<dbReference type="PANTHER" id="PTHR10196:SF69">
    <property type="entry name" value="GLYCEROL KINASE"/>
    <property type="match status" value="1"/>
</dbReference>
<comment type="activity regulation">
    <text evidence="11">Activated by phosphorylation and inhibited by fructose 1,6-bisphosphate (FBP).</text>
</comment>
<feature type="binding site" evidence="11">
    <location>
        <position position="309"/>
    </location>
    <ligand>
        <name>ATP</name>
        <dbReference type="ChEBI" id="CHEBI:30616"/>
    </ligand>
</feature>
<evidence type="ECO:0000256" key="11">
    <source>
        <dbReference type="HAMAP-Rule" id="MF_00186"/>
    </source>
</evidence>
<dbReference type="GO" id="GO:0005829">
    <property type="term" value="C:cytosol"/>
    <property type="evidence" value="ECO:0007669"/>
    <property type="project" value="TreeGrafter"/>
</dbReference>
<dbReference type="RefSeq" id="WP_123041130.1">
    <property type="nucleotide sequence ID" value="NZ_CP033433.1"/>
</dbReference>
<feature type="binding site" evidence="11">
    <location>
        <position position="83"/>
    </location>
    <ligand>
        <name>glycerol</name>
        <dbReference type="ChEBI" id="CHEBI:17754"/>
    </ligand>
</feature>
<evidence type="ECO:0000256" key="3">
    <source>
        <dbReference type="ARBA" id="ARBA00022679"/>
    </source>
</evidence>
<dbReference type="SUPFAM" id="SSF53067">
    <property type="entry name" value="Actin-like ATPase domain"/>
    <property type="match status" value="2"/>
</dbReference>
<reference evidence="15 16" key="1">
    <citation type="submission" date="2018-10" db="EMBL/GenBank/DDBJ databases">
        <title>Genome Sequence of Cohnella sp.</title>
        <authorList>
            <person name="Srinivasan S."/>
            <person name="Kim M.K."/>
        </authorList>
    </citation>
    <scope>NUCLEOTIDE SEQUENCE [LARGE SCALE GENOMIC DNA]</scope>
    <source>
        <strain evidence="15 16">18JY8-7</strain>
    </source>
</reference>
<evidence type="ECO:0000256" key="7">
    <source>
        <dbReference type="ARBA" id="ARBA00022840"/>
    </source>
</evidence>
<dbReference type="NCBIfam" id="NF000756">
    <property type="entry name" value="PRK00047.1"/>
    <property type="match status" value="1"/>
</dbReference>
<feature type="binding site" evidence="11">
    <location>
        <position position="244"/>
    </location>
    <ligand>
        <name>glycerol</name>
        <dbReference type="ChEBI" id="CHEBI:17754"/>
    </ligand>
</feature>
<evidence type="ECO:0000259" key="14">
    <source>
        <dbReference type="Pfam" id="PF02782"/>
    </source>
</evidence>
<feature type="binding site" evidence="11">
    <location>
        <position position="134"/>
    </location>
    <ligand>
        <name>sn-glycerol 3-phosphate</name>
        <dbReference type="ChEBI" id="CHEBI:57597"/>
    </ligand>
</feature>
<feature type="binding site" evidence="11">
    <location>
        <position position="410"/>
    </location>
    <ligand>
        <name>ATP</name>
        <dbReference type="ChEBI" id="CHEBI:30616"/>
    </ligand>
</feature>
<evidence type="ECO:0000256" key="5">
    <source>
        <dbReference type="ARBA" id="ARBA00022777"/>
    </source>
</evidence>
<dbReference type="CDD" id="cd07769">
    <property type="entry name" value="ASKHA_NBD_FGGY_GK"/>
    <property type="match status" value="1"/>
</dbReference>
<feature type="domain" description="Carbohydrate kinase FGGY C-terminal" evidence="14">
    <location>
        <begin position="261"/>
        <end position="448"/>
    </location>
</feature>
<gene>
    <name evidence="11 15" type="primary">glpK</name>
    <name evidence="15" type="ORF">EAV92_11010</name>
</gene>
<dbReference type="GO" id="GO:0004370">
    <property type="term" value="F:glycerol kinase activity"/>
    <property type="evidence" value="ECO:0007669"/>
    <property type="project" value="UniProtKB-UniRule"/>
</dbReference>